<dbReference type="InterPro" id="IPR012675">
    <property type="entry name" value="Beta-grasp_dom_sf"/>
</dbReference>
<dbReference type="InterPro" id="IPR004095">
    <property type="entry name" value="TGS"/>
</dbReference>
<dbReference type="Pfam" id="PF02824">
    <property type="entry name" value="TGS"/>
    <property type="match status" value="1"/>
</dbReference>
<name>X0T0U1_9ZZZZ</name>
<comment type="caution">
    <text evidence="3">The sequence shown here is derived from an EMBL/GenBank/DDBJ whole genome shotgun (WGS) entry which is preliminary data.</text>
</comment>
<dbReference type="InterPro" id="IPR005225">
    <property type="entry name" value="Small_GTP-bd"/>
</dbReference>
<dbReference type="Pfam" id="PF01926">
    <property type="entry name" value="MMR_HSR1"/>
    <property type="match status" value="1"/>
</dbReference>
<dbReference type="EMBL" id="BARS01009886">
    <property type="protein sequence ID" value="GAF80956.1"/>
    <property type="molecule type" value="Genomic_DNA"/>
</dbReference>
<dbReference type="InterPro" id="IPR027417">
    <property type="entry name" value="P-loop_NTPase"/>
</dbReference>
<protein>
    <recommendedName>
        <fullName evidence="4">OBG-type G domain-containing protein</fullName>
    </recommendedName>
</protein>
<evidence type="ECO:0000259" key="2">
    <source>
        <dbReference type="Pfam" id="PF02824"/>
    </source>
</evidence>
<feature type="domain" description="TGS" evidence="2">
    <location>
        <begin position="241"/>
        <end position="288"/>
    </location>
</feature>
<dbReference type="NCBIfam" id="TIGR00231">
    <property type="entry name" value="small_GTP"/>
    <property type="match status" value="1"/>
</dbReference>
<dbReference type="GO" id="GO:0003924">
    <property type="term" value="F:GTPase activity"/>
    <property type="evidence" value="ECO:0007669"/>
    <property type="project" value="InterPro"/>
</dbReference>
<evidence type="ECO:0000313" key="3">
    <source>
        <dbReference type="EMBL" id="GAF80956.1"/>
    </source>
</evidence>
<feature type="domain" description="G" evidence="1">
    <location>
        <begin position="80"/>
        <end position="193"/>
    </location>
</feature>
<dbReference type="InterPro" id="IPR045001">
    <property type="entry name" value="DRG"/>
</dbReference>
<accession>X0T0U1</accession>
<evidence type="ECO:0000259" key="1">
    <source>
        <dbReference type="Pfam" id="PF01926"/>
    </source>
</evidence>
<evidence type="ECO:0008006" key="4">
    <source>
        <dbReference type="Google" id="ProtNLM"/>
    </source>
</evidence>
<feature type="non-terminal residue" evidence="3">
    <location>
        <position position="300"/>
    </location>
</feature>
<dbReference type="SUPFAM" id="SSF52540">
    <property type="entry name" value="P-loop containing nucleoside triphosphate hydrolases"/>
    <property type="match status" value="1"/>
</dbReference>
<proteinExistence type="predicted"/>
<dbReference type="InterPro" id="IPR006073">
    <property type="entry name" value="GTP-bd"/>
</dbReference>
<dbReference type="Gene3D" id="3.10.20.30">
    <property type="match status" value="1"/>
</dbReference>
<dbReference type="PANTHER" id="PTHR43127">
    <property type="entry name" value="DEVELOPMENTALLY-REGULATED GTP-BINDING PROTEIN 2"/>
    <property type="match status" value="1"/>
</dbReference>
<dbReference type="GO" id="GO:0005525">
    <property type="term" value="F:GTP binding"/>
    <property type="evidence" value="ECO:0007669"/>
    <property type="project" value="InterPro"/>
</dbReference>
<reference evidence="3" key="1">
    <citation type="journal article" date="2014" name="Front. Microbiol.">
        <title>High frequency of phylogenetically diverse reductive dehalogenase-homologous genes in deep subseafloor sedimentary metagenomes.</title>
        <authorList>
            <person name="Kawai M."/>
            <person name="Futagami T."/>
            <person name="Toyoda A."/>
            <person name="Takaki Y."/>
            <person name="Nishi S."/>
            <person name="Hori S."/>
            <person name="Arai W."/>
            <person name="Tsubouchi T."/>
            <person name="Morono Y."/>
            <person name="Uchiyama I."/>
            <person name="Ito T."/>
            <person name="Fujiyama A."/>
            <person name="Inagaki F."/>
            <person name="Takami H."/>
        </authorList>
    </citation>
    <scope>NUCLEOTIDE SEQUENCE</scope>
    <source>
        <strain evidence="3">Expedition CK06-06</strain>
    </source>
</reference>
<dbReference type="SUPFAM" id="SSF81271">
    <property type="entry name" value="TGS-like"/>
    <property type="match status" value="1"/>
</dbReference>
<gene>
    <name evidence="3" type="ORF">S01H1_18483</name>
</gene>
<dbReference type="AlphaFoldDB" id="X0T0U1"/>
<organism evidence="3">
    <name type="scientific">marine sediment metagenome</name>
    <dbReference type="NCBI Taxonomy" id="412755"/>
    <lineage>
        <taxon>unclassified sequences</taxon>
        <taxon>metagenomes</taxon>
        <taxon>ecological metagenomes</taxon>
    </lineage>
</organism>
<sequence length="300" mass="33610">MPANLPPQYFEAEKTYRLAKTPAEKIVALEEMLAIMPKHKGTDHLRAELRGRIAKLNQLLEKKSATQRASMLIDKEGAAQIAVIGLPNAGKSQIVSSITNASPTVAEYPFTTRSATPGMMEFENIQIQLIDTPPLVAQSIEWWLPPILRRADALLIVVDLSDAPLAQVEAVITQLENMRVQLKERKTLIIGNKIDLQNTSDNYIALNDKYKEQLPVVAISAKERIGLDELKHKVYQMLDIIRVYTKAPGQKPDFSDPIILKKGSRLEDAATSVHKDFRARLKYARLWGSGKHDGIMARRD</sequence>
<dbReference type="InterPro" id="IPR012676">
    <property type="entry name" value="TGS-like"/>
</dbReference>
<dbReference type="Gene3D" id="3.40.50.300">
    <property type="entry name" value="P-loop containing nucleotide triphosphate hydrolases"/>
    <property type="match status" value="1"/>
</dbReference>
<dbReference type="PRINTS" id="PR00326">
    <property type="entry name" value="GTP1OBG"/>
</dbReference>